<dbReference type="SUPFAM" id="SSF50494">
    <property type="entry name" value="Trypsin-like serine proteases"/>
    <property type="match status" value="1"/>
</dbReference>
<dbReference type="Proteomes" id="UP001589776">
    <property type="component" value="Unassembled WGS sequence"/>
</dbReference>
<name>A0ABV6DIM3_9BACL</name>
<evidence type="ECO:0000313" key="3">
    <source>
        <dbReference type="Proteomes" id="UP001589776"/>
    </source>
</evidence>
<dbReference type="GO" id="GO:0008233">
    <property type="term" value="F:peptidase activity"/>
    <property type="evidence" value="ECO:0007669"/>
    <property type="project" value="UniProtKB-KW"/>
</dbReference>
<keyword evidence="1" id="KW-0720">Serine protease</keyword>
<organism evidence="2 3">
    <name type="scientific">Paenibacillus chartarius</name>
    <dbReference type="NCBI Taxonomy" id="747481"/>
    <lineage>
        <taxon>Bacteria</taxon>
        <taxon>Bacillati</taxon>
        <taxon>Bacillota</taxon>
        <taxon>Bacilli</taxon>
        <taxon>Bacillales</taxon>
        <taxon>Paenibacillaceae</taxon>
        <taxon>Paenibacillus</taxon>
    </lineage>
</organism>
<protein>
    <submittedName>
        <fullName evidence="2">S1C family serine protease</fullName>
        <ecNumber evidence="2">3.4.21.-</ecNumber>
    </submittedName>
</protein>
<dbReference type="PRINTS" id="PR00834">
    <property type="entry name" value="PROTEASES2C"/>
</dbReference>
<keyword evidence="2" id="KW-0378">Hydrolase</keyword>
<dbReference type="InterPro" id="IPR001940">
    <property type="entry name" value="Peptidase_S1C"/>
</dbReference>
<dbReference type="EC" id="3.4.21.-" evidence="2"/>
<dbReference type="GO" id="GO:0006508">
    <property type="term" value="P:proteolysis"/>
    <property type="evidence" value="ECO:0007669"/>
    <property type="project" value="UniProtKB-KW"/>
</dbReference>
<dbReference type="PANTHER" id="PTHR22939:SF129">
    <property type="entry name" value="SERINE PROTEASE HTRA2, MITOCHONDRIAL"/>
    <property type="match status" value="1"/>
</dbReference>
<accession>A0ABV6DIM3</accession>
<dbReference type="InterPro" id="IPR009003">
    <property type="entry name" value="Peptidase_S1_PA"/>
</dbReference>
<comment type="caution">
    <text evidence="2">The sequence shown here is derived from an EMBL/GenBank/DDBJ whole genome shotgun (WGS) entry which is preliminary data.</text>
</comment>
<keyword evidence="2" id="KW-0645">Protease</keyword>
<sequence>MKRRTRANRPAYRHPGNMFVPIAQQAKRSVISIRAQLRPAKPQRSGSFAIPFGWPYADDAATTESVGTGFIIRSDGYILTSEHVVHNAESIQIKLYNGDKYAAELIWCDPVRDIAVLRIRASKPLPAMPLGSSGKTKVGELVISVGNPLGLEHTITTGIVSAKNRRMASTKNKKLYEDILQTDCAIHPGNSGGPVINLNGQAIGMNAFVVKDNHGLSFAIGMDCIKQHIRSFLPREAGSE</sequence>
<dbReference type="PANTHER" id="PTHR22939">
    <property type="entry name" value="SERINE PROTEASE FAMILY S1C HTRA-RELATED"/>
    <property type="match status" value="1"/>
</dbReference>
<proteinExistence type="predicted"/>
<dbReference type="RefSeq" id="WP_377469683.1">
    <property type="nucleotide sequence ID" value="NZ_JBHLWN010000031.1"/>
</dbReference>
<reference evidence="2 3" key="1">
    <citation type="submission" date="2024-09" db="EMBL/GenBank/DDBJ databases">
        <authorList>
            <person name="Sun Q."/>
            <person name="Mori K."/>
        </authorList>
    </citation>
    <scope>NUCLEOTIDE SEQUENCE [LARGE SCALE GENOMIC DNA]</scope>
    <source>
        <strain evidence="2 3">CCM 7759</strain>
    </source>
</reference>
<evidence type="ECO:0000313" key="2">
    <source>
        <dbReference type="EMBL" id="MFC0212503.1"/>
    </source>
</evidence>
<dbReference type="Gene3D" id="2.40.10.120">
    <property type="match status" value="1"/>
</dbReference>
<keyword evidence="3" id="KW-1185">Reference proteome</keyword>
<gene>
    <name evidence="2" type="ORF">ACFFK0_08515</name>
</gene>
<evidence type="ECO:0000256" key="1">
    <source>
        <dbReference type="ARBA" id="ARBA00022825"/>
    </source>
</evidence>
<dbReference type="Pfam" id="PF13365">
    <property type="entry name" value="Trypsin_2"/>
    <property type="match status" value="1"/>
</dbReference>
<dbReference type="EMBL" id="JBHLWN010000031">
    <property type="protein sequence ID" value="MFC0212503.1"/>
    <property type="molecule type" value="Genomic_DNA"/>
</dbReference>